<dbReference type="GeneID" id="112050330"/>
<gene>
    <name evidence="9" type="primary">LOC112050330</name>
</gene>
<dbReference type="PANTHER" id="PTHR10880">
    <property type="entry name" value="MORTALITY FACTOR 4-LIKE PROTEIN"/>
    <property type="match status" value="1"/>
</dbReference>
<sequence length="606" mass="67392">MVSTRGVRYKFSEGERVLCYEPDPTKAKVLYDSKVLEVIESKDKRGRRTVEYLIHFQGWNSSWDRCVSEDFVLKDTEENRQLQRDLAEKSQLQLGAYLYRRERKKGTSTNSGSGPAKRPRHGFSDDGSSSSTQPDPDEAEAEAVDTDSSSGSASSTQPNSPPNSHAGRANIILPSALRDRLTFDYHLVVKRGRLSRLPASPCAAQILESFVKWFARAGAWNPPRARLDPHHKPDMLDVSCRLNLLREVADGLRVYFDFILRGHLLYKQEADQYFEFCGQYVDELDIKSEPEDEDEENQDPAQEGAVAEAEADAGAAEADLKSPIVPEYAHLPPDPDHGENGEEAVAESNEGEVEVEAEDEAPEEAEADKAEGDEAEADKAEVEEAEAEKAEVEEAEAEKVEGEEVEADKAEGDEAEADKAESEEAKARGSEGAMSSPRTEDSVRRAAPRSHNLARRLRSHKSAVSQSESEEPAPSTSGEQRTFETLSSSVGSSGSSLSESWARPARPPPAPPTPARNPLSQLLDKVAKWQLIPRENTEHLPCRVYGAIHLARLFVKLPDFLNATQMPDFKLKLILKHIDMFVQYLDEHNEWFGEMFYITDGVSRSH</sequence>
<proteinExistence type="predicted"/>
<dbReference type="InterPro" id="IPR026541">
    <property type="entry name" value="MRG_dom"/>
</dbReference>
<accession>A0ABM3LYW9</accession>
<dbReference type="Gene3D" id="2.30.30.140">
    <property type="match status" value="1"/>
</dbReference>
<feature type="compositionally biased region" description="Low complexity" evidence="6">
    <location>
        <begin position="486"/>
        <end position="504"/>
    </location>
</feature>
<dbReference type="Proteomes" id="UP001652582">
    <property type="component" value="Chromosome 22"/>
</dbReference>
<evidence type="ECO:0000313" key="8">
    <source>
        <dbReference type="Proteomes" id="UP001652582"/>
    </source>
</evidence>
<evidence type="ECO:0000256" key="5">
    <source>
        <dbReference type="ARBA" id="ARBA00023242"/>
    </source>
</evidence>
<evidence type="ECO:0000256" key="6">
    <source>
        <dbReference type="SAM" id="MobiDB-lite"/>
    </source>
</evidence>
<evidence type="ECO:0000313" key="9">
    <source>
        <dbReference type="RefSeq" id="XP_052744281.1"/>
    </source>
</evidence>
<evidence type="ECO:0000256" key="4">
    <source>
        <dbReference type="ARBA" id="ARBA00023163"/>
    </source>
</evidence>
<dbReference type="Pfam" id="PF22732">
    <property type="entry name" value="MSL3_chromo-like"/>
    <property type="match status" value="1"/>
</dbReference>
<dbReference type="SUPFAM" id="SSF54160">
    <property type="entry name" value="Chromo domain-like"/>
    <property type="match status" value="1"/>
</dbReference>
<organism evidence="8 9">
    <name type="scientific">Bicyclus anynana</name>
    <name type="common">Squinting bush brown butterfly</name>
    <dbReference type="NCBI Taxonomy" id="110368"/>
    <lineage>
        <taxon>Eukaryota</taxon>
        <taxon>Metazoa</taxon>
        <taxon>Ecdysozoa</taxon>
        <taxon>Arthropoda</taxon>
        <taxon>Hexapoda</taxon>
        <taxon>Insecta</taxon>
        <taxon>Pterygota</taxon>
        <taxon>Neoptera</taxon>
        <taxon>Endopterygota</taxon>
        <taxon>Lepidoptera</taxon>
        <taxon>Glossata</taxon>
        <taxon>Ditrysia</taxon>
        <taxon>Papilionoidea</taxon>
        <taxon>Nymphalidae</taxon>
        <taxon>Satyrinae</taxon>
        <taxon>Satyrini</taxon>
        <taxon>Mycalesina</taxon>
        <taxon>Bicyclus</taxon>
    </lineage>
</organism>
<reference evidence="9" key="1">
    <citation type="submission" date="2025-08" db="UniProtKB">
        <authorList>
            <consortium name="RefSeq"/>
        </authorList>
    </citation>
    <scope>IDENTIFICATION</scope>
</reference>
<dbReference type="Gene3D" id="1.10.274.30">
    <property type="entry name" value="MRG domain"/>
    <property type="match status" value="2"/>
</dbReference>
<feature type="compositionally biased region" description="Basic residues" evidence="6">
    <location>
        <begin position="446"/>
        <end position="461"/>
    </location>
</feature>
<dbReference type="Pfam" id="PF05712">
    <property type="entry name" value="MRG"/>
    <property type="match status" value="1"/>
</dbReference>
<feature type="region of interest" description="Disordered" evidence="6">
    <location>
        <begin position="99"/>
        <end position="168"/>
    </location>
</feature>
<feature type="compositionally biased region" description="Low complexity" evidence="6">
    <location>
        <begin position="299"/>
        <end position="317"/>
    </location>
</feature>
<dbReference type="InterPro" id="IPR016197">
    <property type="entry name" value="Chromo-like_dom_sf"/>
</dbReference>
<feature type="region of interest" description="Disordered" evidence="6">
    <location>
        <begin position="289"/>
        <end position="518"/>
    </location>
</feature>
<evidence type="ECO:0000256" key="2">
    <source>
        <dbReference type="ARBA" id="ARBA00022853"/>
    </source>
</evidence>
<keyword evidence="5" id="KW-0539">Nucleus</keyword>
<evidence type="ECO:0000259" key="7">
    <source>
        <dbReference type="SMART" id="SM00298"/>
    </source>
</evidence>
<feature type="compositionally biased region" description="Polar residues" evidence="6">
    <location>
        <begin position="474"/>
        <end position="485"/>
    </location>
</feature>
<keyword evidence="3" id="KW-0805">Transcription regulation</keyword>
<name>A0ABM3LYW9_BICAN</name>
<keyword evidence="8" id="KW-1185">Reference proteome</keyword>
<dbReference type="PANTHER" id="PTHR10880:SF15">
    <property type="entry name" value="MSL COMPLEX SUBUNIT 3"/>
    <property type="match status" value="1"/>
</dbReference>
<comment type="subcellular location">
    <subcellularLocation>
        <location evidence="1">Nucleus</location>
    </subcellularLocation>
</comment>
<dbReference type="InterPro" id="IPR008676">
    <property type="entry name" value="MRG"/>
</dbReference>
<dbReference type="InterPro" id="IPR000953">
    <property type="entry name" value="Chromo/chromo_shadow_dom"/>
</dbReference>
<evidence type="ECO:0000256" key="3">
    <source>
        <dbReference type="ARBA" id="ARBA00023015"/>
    </source>
</evidence>
<dbReference type="InterPro" id="IPR053820">
    <property type="entry name" value="MSL3_chromo-like"/>
</dbReference>
<dbReference type="RefSeq" id="XP_052744281.1">
    <property type="nucleotide sequence ID" value="XM_052888321.1"/>
</dbReference>
<feature type="compositionally biased region" description="Pro residues" evidence="6">
    <location>
        <begin position="505"/>
        <end position="515"/>
    </location>
</feature>
<feature type="compositionally biased region" description="Acidic residues" evidence="6">
    <location>
        <begin position="341"/>
        <end position="366"/>
    </location>
</feature>
<evidence type="ECO:0000256" key="1">
    <source>
        <dbReference type="ARBA" id="ARBA00004123"/>
    </source>
</evidence>
<feature type="compositionally biased region" description="Basic and acidic residues" evidence="6">
    <location>
        <begin position="367"/>
        <end position="429"/>
    </location>
</feature>
<dbReference type="PROSITE" id="PS51640">
    <property type="entry name" value="MRG"/>
    <property type="match status" value="1"/>
</dbReference>
<feature type="compositionally biased region" description="Acidic residues" evidence="6">
    <location>
        <begin position="135"/>
        <end position="145"/>
    </location>
</feature>
<dbReference type="InterPro" id="IPR038217">
    <property type="entry name" value="MRG_C_sf"/>
</dbReference>
<feature type="domain" description="Chromo" evidence="7">
    <location>
        <begin position="10"/>
        <end position="90"/>
    </location>
</feature>
<protein>
    <submittedName>
        <fullName evidence="9">Male-specific lethal 3 homolog</fullName>
    </submittedName>
</protein>
<keyword evidence="2" id="KW-0156">Chromatin regulator</keyword>
<dbReference type="SMART" id="SM00298">
    <property type="entry name" value="CHROMO"/>
    <property type="match status" value="1"/>
</dbReference>
<keyword evidence="4" id="KW-0804">Transcription</keyword>